<comment type="caution">
    <text evidence="3">The sequence shown here is derived from an EMBL/GenBank/DDBJ whole genome shotgun (WGS) entry which is preliminary data.</text>
</comment>
<keyword evidence="2" id="KW-0472">Membrane</keyword>
<accession>A0ABQ4A5P2</accession>
<dbReference type="Proteomes" id="UP000603200">
    <property type="component" value="Unassembled WGS sequence"/>
</dbReference>
<evidence type="ECO:0000313" key="4">
    <source>
        <dbReference type="Proteomes" id="UP000603200"/>
    </source>
</evidence>
<evidence type="ECO:0000256" key="2">
    <source>
        <dbReference type="SAM" id="Phobius"/>
    </source>
</evidence>
<feature type="compositionally biased region" description="Basic and acidic residues" evidence="1">
    <location>
        <begin position="116"/>
        <end position="141"/>
    </location>
</feature>
<keyword evidence="2" id="KW-0812">Transmembrane</keyword>
<gene>
    <name evidence="3" type="ORF">Ahu01nite_087740</name>
</gene>
<protein>
    <submittedName>
        <fullName evidence="3">Uncharacterized protein</fullName>
    </submittedName>
</protein>
<evidence type="ECO:0000256" key="1">
    <source>
        <dbReference type="SAM" id="MobiDB-lite"/>
    </source>
</evidence>
<sequence>MHPVAAIALALFLFVNGVAHLVRPAYVRGLVPGWLGRPDIIVLAGGVALILDGVALLTPQGREPGAWAAAAMIAVFIVAHIDTLIQTAAERPRQVPAEPPRQVPAERPRQVPAEPPRQDPTERPRQDPTEPPRQDPTEPPRQDPTGQPRQDPTEPSRRDHISAGLVTLDGSAGSPRRARRLVGAAVKVLLNLGYVGWAVIVALHSH</sequence>
<proteinExistence type="predicted"/>
<organism evidence="3 4">
    <name type="scientific">Winogradskya humida</name>
    <dbReference type="NCBI Taxonomy" id="113566"/>
    <lineage>
        <taxon>Bacteria</taxon>
        <taxon>Bacillati</taxon>
        <taxon>Actinomycetota</taxon>
        <taxon>Actinomycetes</taxon>
        <taxon>Micromonosporales</taxon>
        <taxon>Micromonosporaceae</taxon>
        <taxon>Winogradskya</taxon>
    </lineage>
</organism>
<dbReference type="RefSeq" id="WP_203842606.1">
    <property type="nucleotide sequence ID" value="NZ_BAAATV010000025.1"/>
</dbReference>
<reference evidence="3 4" key="1">
    <citation type="submission" date="2021-01" db="EMBL/GenBank/DDBJ databases">
        <title>Whole genome shotgun sequence of Actinoplanes humidus NBRC 14915.</title>
        <authorList>
            <person name="Komaki H."/>
            <person name="Tamura T."/>
        </authorList>
    </citation>
    <scope>NUCLEOTIDE SEQUENCE [LARGE SCALE GENOMIC DNA]</scope>
    <source>
        <strain evidence="3 4">NBRC 14915</strain>
    </source>
</reference>
<evidence type="ECO:0000313" key="3">
    <source>
        <dbReference type="EMBL" id="GIE25672.1"/>
    </source>
</evidence>
<feature type="transmembrane region" description="Helical" evidence="2">
    <location>
        <begin position="40"/>
        <end position="58"/>
    </location>
</feature>
<feature type="region of interest" description="Disordered" evidence="1">
    <location>
        <begin position="90"/>
        <end position="159"/>
    </location>
</feature>
<dbReference type="EMBL" id="BOMN01000125">
    <property type="protein sequence ID" value="GIE25672.1"/>
    <property type="molecule type" value="Genomic_DNA"/>
</dbReference>
<keyword evidence="4" id="KW-1185">Reference proteome</keyword>
<keyword evidence="2" id="KW-1133">Transmembrane helix</keyword>
<name>A0ABQ4A5P2_9ACTN</name>
<feature type="transmembrane region" description="Helical" evidence="2">
    <location>
        <begin position="65"/>
        <end position="85"/>
    </location>
</feature>